<comment type="caution">
    <text evidence="3">The sequence shown here is derived from an EMBL/GenBank/DDBJ whole genome shotgun (WGS) entry which is preliminary data.</text>
</comment>
<reference evidence="3 4" key="1">
    <citation type="submission" date="2017-08" db="EMBL/GenBank/DDBJ databases">
        <title>Substantial Increase in Enzyme Production by Combined Drug-Resistance Mutations in Paenibacillus agaridevorans.</title>
        <authorList>
            <person name="Tanaka Y."/>
            <person name="Funane K."/>
            <person name="Hosaka T."/>
            <person name="Shiwa Y."/>
            <person name="Fujita N."/>
            <person name="Miyazaki T."/>
            <person name="Yoshikawa H."/>
            <person name="Murakami K."/>
            <person name="Kasahara K."/>
            <person name="Inaoka T."/>
            <person name="Hiraga Y."/>
            <person name="Ochi K."/>
        </authorList>
    </citation>
    <scope>NUCLEOTIDE SEQUENCE [LARGE SCALE GENOMIC DNA]</scope>
    <source>
        <strain evidence="3 4">T-3040</strain>
    </source>
</reference>
<dbReference type="Pfam" id="PF04519">
    <property type="entry name" value="Bactofilin"/>
    <property type="match status" value="1"/>
</dbReference>
<evidence type="ECO:0000256" key="2">
    <source>
        <dbReference type="SAM" id="MobiDB-lite"/>
    </source>
</evidence>
<proteinExistence type="inferred from homology"/>
<evidence type="ECO:0008006" key="5">
    <source>
        <dbReference type="Google" id="ProtNLM"/>
    </source>
</evidence>
<dbReference type="PANTHER" id="PTHR35024">
    <property type="entry name" value="HYPOTHETICAL CYTOSOLIC PROTEIN"/>
    <property type="match status" value="1"/>
</dbReference>
<feature type="compositionally biased region" description="Basic and acidic residues" evidence="2">
    <location>
        <begin position="110"/>
        <end position="119"/>
    </location>
</feature>
<dbReference type="InterPro" id="IPR007607">
    <property type="entry name" value="BacA/B"/>
</dbReference>
<dbReference type="EMBL" id="BDQX01000281">
    <property type="protein sequence ID" value="GBG09908.1"/>
    <property type="molecule type" value="Genomic_DNA"/>
</dbReference>
<dbReference type="PANTHER" id="PTHR35024:SF4">
    <property type="entry name" value="POLYMER-FORMING CYTOSKELETAL PROTEIN"/>
    <property type="match status" value="1"/>
</dbReference>
<dbReference type="RefSeq" id="WP_108994528.1">
    <property type="nucleotide sequence ID" value="NZ_BDQX01000281.1"/>
</dbReference>
<evidence type="ECO:0000313" key="3">
    <source>
        <dbReference type="EMBL" id="GBG09908.1"/>
    </source>
</evidence>
<dbReference type="AlphaFoldDB" id="A0A2R5EXX7"/>
<evidence type="ECO:0000256" key="1">
    <source>
        <dbReference type="ARBA" id="ARBA00044755"/>
    </source>
</evidence>
<gene>
    <name evidence="3" type="ORF">PAT3040_04585</name>
</gene>
<name>A0A2R5EXX7_9BACL</name>
<feature type="region of interest" description="Disordered" evidence="2">
    <location>
        <begin position="107"/>
        <end position="150"/>
    </location>
</feature>
<keyword evidence="4" id="KW-1185">Reference proteome</keyword>
<evidence type="ECO:0000313" key="4">
    <source>
        <dbReference type="Proteomes" id="UP000245202"/>
    </source>
</evidence>
<accession>A0A2R5EXX7</accession>
<sequence length="150" mass="15921">MFKENKRVVATDTLIGQGTIVEGKLISEANLRIEGEYRGDIECKGDIIIGECGIVRSNIEARDITLAGKLYGDIVTKGRLIITGTGQLSGSVAAHALIIQEGGQLSGQCRMEHPAESKPRSGASESSETANAKKDEPKNSESHAKSRQAG</sequence>
<dbReference type="Proteomes" id="UP000245202">
    <property type="component" value="Unassembled WGS sequence"/>
</dbReference>
<organism evidence="3 4">
    <name type="scientific">Paenibacillus agaridevorans</name>
    <dbReference type="NCBI Taxonomy" id="171404"/>
    <lineage>
        <taxon>Bacteria</taxon>
        <taxon>Bacillati</taxon>
        <taxon>Bacillota</taxon>
        <taxon>Bacilli</taxon>
        <taxon>Bacillales</taxon>
        <taxon>Paenibacillaceae</taxon>
        <taxon>Paenibacillus</taxon>
    </lineage>
</organism>
<comment type="similarity">
    <text evidence="1">Belongs to the bactofilin family.</text>
</comment>
<feature type="compositionally biased region" description="Basic and acidic residues" evidence="2">
    <location>
        <begin position="131"/>
        <end position="144"/>
    </location>
</feature>
<protein>
    <recommendedName>
        <fullName evidence="5">Cell division protein</fullName>
    </recommendedName>
</protein>